<protein>
    <submittedName>
        <fullName evidence="1">Uncharacterized protein</fullName>
    </submittedName>
</protein>
<name>A0ACC1B738_9ROSI</name>
<dbReference type="EMBL" id="CM047902">
    <property type="protein sequence ID" value="KAJ0094785.1"/>
    <property type="molecule type" value="Genomic_DNA"/>
</dbReference>
<sequence>MLLLQRMKLKIEASPGNRYWNRSFNSRFTSADPSSNLEFQLGSACLGVLIFSYTELAEAINNILVSVVKVFANKLPDPQCG</sequence>
<reference evidence="2" key="1">
    <citation type="journal article" date="2023" name="G3 (Bethesda)">
        <title>Genome assembly and association tests identify interacting loci associated with vigor, precocity, and sex in interspecific pistachio rootstocks.</title>
        <authorList>
            <person name="Palmer W."/>
            <person name="Jacygrad E."/>
            <person name="Sagayaradj S."/>
            <person name="Cavanaugh K."/>
            <person name="Han R."/>
            <person name="Bertier L."/>
            <person name="Beede B."/>
            <person name="Kafkas S."/>
            <person name="Golino D."/>
            <person name="Preece J."/>
            <person name="Michelmore R."/>
        </authorList>
    </citation>
    <scope>NUCLEOTIDE SEQUENCE [LARGE SCALE GENOMIC DNA]</scope>
</reference>
<comment type="caution">
    <text evidence="1">The sequence shown here is derived from an EMBL/GenBank/DDBJ whole genome shotgun (WGS) entry which is preliminary data.</text>
</comment>
<gene>
    <name evidence="1" type="ORF">Patl1_15127</name>
</gene>
<organism evidence="1 2">
    <name type="scientific">Pistacia atlantica</name>
    <dbReference type="NCBI Taxonomy" id="434234"/>
    <lineage>
        <taxon>Eukaryota</taxon>
        <taxon>Viridiplantae</taxon>
        <taxon>Streptophyta</taxon>
        <taxon>Embryophyta</taxon>
        <taxon>Tracheophyta</taxon>
        <taxon>Spermatophyta</taxon>
        <taxon>Magnoliopsida</taxon>
        <taxon>eudicotyledons</taxon>
        <taxon>Gunneridae</taxon>
        <taxon>Pentapetalae</taxon>
        <taxon>rosids</taxon>
        <taxon>malvids</taxon>
        <taxon>Sapindales</taxon>
        <taxon>Anacardiaceae</taxon>
        <taxon>Pistacia</taxon>
    </lineage>
</organism>
<evidence type="ECO:0000313" key="2">
    <source>
        <dbReference type="Proteomes" id="UP001164250"/>
    </source>
</evidence>
<evidence type="ECO:0000313" key="1">
    <source>
        <dbReference type="EMBL" id="KAJ0094785.1"/>
    </source>
</evidence>
<keyword evidence="2" id="KW-1185">Reference proteome</keyword>
<dbReference type="Proteomes" id="UP001164250">
    <property type="component" value="Chromosome 6"/>
</dbReference>
<accession>A0ACC1B738</accession>
<proteinExistence type="predicted"/>